<dbReference type="CDD" id="cd00082">
    <property type="entry name" value="HisKA"/>
    <property type="match status" value="1"/>
</dbReference>
<organism evidence="11 12">
    <name type="scientific">Dyella flagellata</name>
    <dbReference type="NCBI Taxonomy" id="1867833"/>
    <lineage>
        <taxon>Bacteria</taxon>
        <taxon>Pseudomonadati</taxon>
        <taxon>Pseudomonadota</taxon>
        <taxon>Gammaproteobacteria</taxon>
        <taxon>Lysobacterales</taxon>
        <taxon>Rhodanobacteraceae</taxon>
        <taxon>Dyella</taxon>
    </lineage>
</organism>
<dbReference type="Pfam" id="PF00072">
    <property type="entry name" value="Response_reg"/>
    <property type="match status" value="2"/>
</dbReference>
<feature type="domain" description="Response regulatory" evidence="9">
    <location>
        <begin position="540"/>
        <end position="654"/>
    </location>
</feature>
<dbReference type="SUPFAM" id="SSF52172">
    <property type="entry name" value="CheY-like"/>
    <property type="match status" value="2"/>
</dbReference>
<dbReference type="Pfam" id="PF00512">
    <property type="entry name" value="HisKA"/>
    <property type="match status" value="1"/>
</dbReference>
<keyword evidence="4" id="KW-0808">Transferase</keyword>
<comment type="catalytic activity">
    <reaction evidence="1">
        <text>ATP + protein L-histidine = ADP + protein N-phospho-L-histidine.</text>
        <dbReference type="EC" id="2.7.13.3"/>
    </reaction>
</comment>
<evidence type="ECO:0000259" key="8">
    <source>
        <dbReference type="PROSITE" id="PS50109"/>
    </source>
</evidence>
<dbReference type="SUPFAM" id="SSF55785">
    <property type="entry name" value="PYP-like sensor domain (PAS domain)"/>
    <property type="match status" value="1"/>
</dbReference>
<keyword evidence="3 6" id="KW-0597">Phosphoprotein</keyword>
<dbReference type="NCBIfam" id="TIGR00229">
    <property type="entry name" value="sensory_box"/>
    <property type="match status" value="1"/>
</dbReference>
<keyword evidence="7" id="KW-0472">Membrane</keyword>
<feature type="domain" description="Histidine kinase" evidence="8">
    <location>
        <begin position="178"/>
        <end position="396"/>
    </location>
</feature>
<dbReference type="Pfam" id="PF08448">
    <property type="entry name" value="PAS_4"/>
    <property type="match status" value="1"/>
</dbReference>
<dbReference type="SUPFAM" id="SSF47384">
    <property type="entry name" value="Homodimeric domain of signal transducing histidine kinase"/>
    <property type="match status" value="1"/>
</dbReference>
<dbReference type="EC" id="2.7.13.3" evidence="2"/>
<dbReference type="EMBL" id="BSOA01000015">
    <property type="protein sequence ID" value="GLQ88380.1"/>
    <property type="molecule type" value="Genomic_DNA"/>
</dbReference>
<dbReference type="InterPro" id="IPR005467">
    <property type="entry name" value="His_kinase_dom"/>
</dbReference>
<evidence type="ECO:0000313" key="11">
    <source>
        <dbReference type="EMBL" id="GLQ88380.1"/>
    </source>
</evidence>
<feature type="domain" description="PAS" evidence="10">
    <location>
        <begin position="36"/>
        <end position="106"/>
    </location>
</feature>
<comment type="caution">
    <text evidence="11">The sequence shown here is derived from an EMBL/GenBank/DDBJ whole genome shotgun (WGS) entry which is preliminary data.</text>
</comment>
<dbReference type="Gene3D" id="3.30.450.20">
    <property type="entry name" value="PAS domain"/>
    <property type="match status" value="1"/>
</dbReference>
<dbReference type="Gene3D" id="3.40.50.2300">
    <property type="match status" value="2"/>
</dbReference>
<evidence type="ECO:0000313" key="12">
    <source>
        <dbReference type="Proteomes" id="UP001156627"/>
    </source>
</evidence>
<dbReference type="InterPro" id="IPR004358">
    <property type="entry name" value="Sig_transdc_His_kin-like_C"/>
</dbReference>
<evidence type="ECO:0000256" key="1">
    <source>
        <dbReference type="ARBA" id="ARBA00000085"/>
    </source>
</evidence>
<dbReference type="PROSITE" id="PS50109">
    <property type="entry name" value="HIS_KIN"/>
    <property type="match status" value="1"/>
</dbReference>
<keyword evidence="12" id="KW-1185">Reference proteome</keyword>
<dbReference type="SUPFAM" id="SSF55874">
    <property type="entry name" value="ATPase domain of HSP90 chaperone/DNA topoisomerase II/histidine kinase"/>
    <property type="match status" value="1"/>
</dbReference>
<dbReference type="InterPro" id="IPR003661">
    <property type="entry name" value="HisK_dim/P_dom"/>
</dbReference>
<dbReference type="SMART" id="SM00388">
    <property type="entry name" value="HisKA"/>
    <property type="match status" value="1"/>
</dbReference>
<evidence type="ECO:0000256" key="3">
    <source>
        <dbReference type="ARBA" id="ARBA00022553"/>
    </source>
</evidence>
<dbReference type="PROSITE" id="PS50110">
    <property type="entry name" value="RESPONSE_REGULATORY"/>
    <property type="match status" value="2"/>
</dbReference>
<name>A0ABQ5XCW3_9GAMM</name>
<dbReference type="SMART" id="SM00448">
    <property type="entry name" value="REC"/>
    <property type="match status" value="2"/>
</dbReference>
<feature type="modified residue" description="4-aspartylphosphate" evidence="6">
    <location>
        <position position="469"/>
    </location>
</feature>
<reference evidence="12" key="1">
    <citation type="journal article" date="2019" name="Int. J. Syst. Evol. Microbiol.">
        <title>The Global Catalogue of Microorganisms (GCM) 10K type strain sequencing project: providing services to taxonomists for standard genome sequencing and annotation.</title>
        <authorList>
            <consortium name="The Broad Institute Genomics Platform"/>
            <consortium name="The Broad Institute Genome Sequencing Center for Infectious Disease"/>
            <person name="Wu L."/>
            <person name="Ma J."/>
        </authorList>
    </citation>
    <scope>NUCLEOTIDE SEQUENCE [LARGE SCALE GENOMIC DNA]</scope>
    <source>
        <strain evidence="12">NBRC 111981</strain>
    </source>
</reference>
<dbReference type="InterPro" id="IPR001789">
    <property type="entry name" value="Sig_transdc_resp-reg_receiver"/>
</dbReference>
<keyword evidence="7" id="KW-0812">Transmembrane</keyword>
<evidence type="ECO:0000259" key="10">
    <source>
        <dbReference type="PROSITE" id="PS50112"/>
    </source>
</evidence>
<dbReference type="InterPro" id="IPR003594">
    <property type="entry name" value="HATPase_dom"/>
</dbReference>
<evidence type="ECO:0000256" key="6">
    <source>
        <dbReference type="PROSITE-ProRule" id="PRU00169"/>
    </source>
</evidence>
<evidence type="ECO:0000256" key="5">
    <source>
        <dbReference type="ARBA" id="ARBA00022777"/>
    </source>
</evidence>
<dbReference type="InterPro" id="IPR035965">
    <property type="entry name" value="PAS-like_dom_sf"/>
</dbReference>
<keyword evidence="7" id="KW-1133">Transmembrane helix</keyword>
<dbReference type="Pfam" id="PF02518">
    <property type="entry name" value="HATPase_c"/>
    <property type="match status" value="1"/>
</dbReference>
<accession>A0ABQ5XCW3</accession>
<dbReference type="PROSITE" id="PS50112">
    <property type="entry name" value="PAS"/>
    <property type="match status" value="1"/>
</dbReference>
<dbReference type="SMART" id="SM00387">
    <property type="entry name" value="HATPase_c"/>
    <property type="match status" value="1"/>
</dbReference>
<dbReference type="CDD" id="cd16922">
    <property type="entry name" value="HATPase_EvgS-ArcB-TorS-like"/>
    <property type="match status" value="1"/>
</dbReference>
<dbReference type="Proteomes" id="UP001156627">
    <property type="component" value="Unassembled WGS sequence"/>
</dbReference>
<dbReference type="InterPro" id="IPR000014">
    <property type="entry name" value="PAS"/>
</dbReference>
<dbReference type="InterPro" id="IPR013656">
    <property type="entry name" value="PAS_4"/>
</dbReference>
<evidence type="ECO:0000256" key="2">
    <source>
        <dbReference type="ARBA" id="ARBA00012438"/>
    </source>
</evidence>
<feature type="modified residue" description="4-aspartylphosphate" evidence="6">
    <location>
        <position position="589"/>
    </location>
</feature>
<evidence type="ECO:0000256" key="7">
    <source>
        <dbReference type="SAM" id="Phobius"/>
    </source>
</evidence>
<dbReference type="Gene3D" id="3.30.565.10">
    <property type="entry name" value="Histidine kinase-like ATPase, C-terminal domain"/>
    <property type="match status" value="1"/>
</dbReference>
<dbReference type="InterPro" id="IPR036097">
    <property type="entry name" value="HisK_dim/P_sf"/>
</dbReference>
<proteinExistence type="predicted"/>
<dbReference type="Gene3D" id="1.10.287.130">
    <property type="match status" value="1"/>
</dbReference>
<gene>
    <name evidence="11" type="ORF">GCM10007898_19490</name>
</gene>
<dbReference type="CDD" id="cd00130">
    <property type="entry name" value="PAS"/>
    <property type="match status" value="1"/>
</dbReference>
<keyword evidence="5" id="KW-0418">Kinase</keyword>
<protein>
    <recommendedName>
        <fullName evidence="2">histidine kinase</fullName>
        <ecNumber evidence="2">2.7.13.3</ecNumber>
    </recommendedName>
</protein>
<dbReference type="PANTHER" id="PTHR43047">
    <property type="entry name" value="TWO-COMPONENT HISTIDINE PROTEIN KINASE"/>
    <property type="match status" value="1"/>
</dbReference>
<evidence type="ECO:0000256" key="4">
    <source>
        <dbReference type="ARBA" id="ARBA00022679"/>
    </source>
</evidence>
<evidence type="ECO:0000259" key="9">
    <source>
        <dbReference type="PROSITE" id="PS50110"/>
    </source>
</evidence>
<dbReference type="InterPro" id="IPR036890">
    <property type="entry name" value="HATPase_C_sf"/>
</dbReference>
<sequence length="673" mass="73882">MVTTGNYVFAALLLLAACFAILLWRFHVMRQKLRVSVRLLDDIFQHSGVAMKVKDAQGRILRVNEVAAKLMGKPAHELIGNTVDIVATPESAELIRKHDHEVMEERSVTACEEQVDYLGGSYTLLTRRFPLTNKRGAVAGVGVISMDITQRTLMEHELRLAKGESEAANQAKSLFLANMSHELRTPLNSIIGLSELTFEQAEEREDNETAEIMQRVVNAGRHLLSLINDILDIARIESGRVELQTEVVHVETLVGSVINSMQTLASANGNKLLLEVAPEVNLANIDVMRLRQVLLNLIGNAIKFTRHGEVKVKLSCRDDQLYVSVSDTGIGMTQEQVQRIFEPFEQADRSIARRFGGSGLGLTISRQLLGLMRGRIEVSSDIQSGSVFTFTLPVGDVDKAETRAATAAANPASARGRNPVVLVVDDDPDACELVRTALQRDGMNVVSASSGEQALALTRSLRPAVMVLDILLGDMTGWDVLAAIRADPEHAELPVILCTVTDPDRRTGLLGVVEHLTKPFDREHLSHLVQRFLGGANSGSLMVVDDDDFYRDSIAAVLRQAGHQVETAPNGEHALSMMRDRPPDLLLLDMVMPGMDGLAVIEAMRVDPALAPVPIMLVTAADITPEVSRRLYERAVLLIRKGEADLADVVRQVHRLLERLRIPTSQSEVKQAT</sequence>
<feature type="transmembrane region" description="Helical" evidence="7">
    <location>
        <begin position="6"/>
        <end position="24"/>
    </location>
</feature>
<dbReference type="InterPro" id="IPR011006">
    <property type="entry name" value="CheY-like_superfamily"/>
</dbReference>
<dbReference type="SMART" id="SM00091">
    <property type="entry name" value="PAS"/>
    <property type="match status" value="1"/>
</dbReference>
<feature type="domain" description="Response regulatory" evidence="9">
    <location>
        <begin position="420"/>
        <end position="533"/>
    </location>
</feature>
<dbReference type="PRINTS" id="PR00344">
    <property type="entry name" value="BCTRLSENSOR"/>
</dbReference>